<reference evidence="16 17" key="1">
    <citation type="submission" date="2018-02" db="EMBL/GenBank/DDBJ databases">
        <title>The genomes of Aspergillus section Nigri reveals drivers in fungal speciation.</title>
        <authorList>
            <consortium name="DOE Joint Genome Institute"/>
            <person name="Vesth T.C."/>
            <person name="Nybo J."/>
            <person name="Theobald S."/>
            <person name="Brandl J."/>
            <person name="Frisvad J.C."/>
            <person name="Nielsen K.F."/>
            <person name="Lyhne E.K."/>
            <person name="Kogle M.E."/>
            <person name="Kuo A."/>
            <person name="Riley R."/>
            <person name="Clum A."/>
            <person name="Nolan M."/>
            <person name="Lipzen A."/>
            <person name="Salamov A."/>
            <person name="Henrissat B."/>
            <person name="Wiebenga A."/>
            <person name="De vries R.P."/>
            <person name="Grigoriev I.V."/>
            <person name="Mortensen U.H."/>
            <person name="Andersen M.R."/>
            <person name="Baker S.E."/>
        </authorList>
    </citation>
    <scope>NUCLEOTIDE SEQUENCE [LARGE SCALE GENOMIC DNA]</scope>
    <source>
        <strain evidence="16 17">CBS 707.79</strain>
    </source>
</reference>
<evidence type="ECO:0000256" key="7">
    <source>
        <dbReference type="ARBA" id="ARBA00022763"/>
    </source>
</evidence>
<comment type="subcellular location">
    <subcellularLocation>
        <location evidence="2">Nucleus</location>
    </subcellularLocation>
</comment>
<evidence type="ECO:0000256" key="1">
    <source>
        <dbReference type="ARBA" id="ARBA00001946"/>
    </source>
</evidence>
<evidence type="ECO:0000256" key="12">
    <source>
        <dbReference type="ARBA" id="ARBA00023242"/>
    </source>
</evidence>
<dbReference type="InterPro" id="IPR033310">
    <property type="entry name" value="Mms4/EME1/EME2"/>
</dbReference>
<dbReference type="GO" id="GO:0000712">
    <property type="term" value="P:resolution of meiotic recombination intermediates"/>
    <property type="evidence" value="ECO:0007669"/>
    <property type="project" value="TreeGrafter"/>
</dbReference>
<dbReference type="PANTHER" id="PTHR21077">
    <property type="entry name" value="EME1 PROTEIN"/>
    <property type="match status" value="1"/>
</dbReference>
<feature type="region of interest" description="Disordered" evidence="14">
    <location>
        <begin position="445"/>
        <end position="491"/>
    </location>
</feature>
<evidence type="ECO:0000256" key="9">
    <source>
        <dbReference type="ARBA" id="ARBA00022842"/>
    </source>
</evidence>
<keyword evidence="8" id="KW-0378">Hydrolase</keyword>
<dbReference type="VEuPathDB" id="FungiDB:BO71DRAFT_486955"/>
<feature type="compositionally biased region" description="Basic and acidic residues" evidence="14">
    <location>
        <begin position="283"/>
        <end position="292"/>
    </location>
</feature>
<evidence type="ECO:0000313" key="17">
    <source>
        <dbReference type="Proteomes" id="UP000247810"/>
    </source>
</evidence>
<keyword evidence="12" id="KW-0539">Nucleus</keyword>
<accession>A0A319D0R6</accession>
<keyword evidence="10" id="KW-0233">DNA recombination</keyword>
<keyword evidence="7" id="KW-0227">DNA damage</keyword>
<keyword evidence="13" id="KW-0469">Meiosis</keyword>
<dbReference type="GO" id="GO:0003677">
    <property type="term" value="F:DNA binding"/>
    <property type="evidence" value="ECO:0007669"/>
    <property type="project" value="InterPro"/>
</dbReference>
<protein>
    <recommendedName>
        <fullName evidence="15">ERCC4 domain-containing protein</fullName>
    </recommendedName>
</protein>
<name>A0A319D0R6_9EURO</name>
<evidence type="ECO:0000256" key="5">
    <source>
        <dbReference type="ARBA" id="ARBA00022723"/>
    </source>
</evidence>
<dbReference type="CDD" id="cd20085">
    <property type="entry name" value="XPF_nuclease_Mms4"/>
    <property type="match status" value="1"/>
</dbReference>
<dbReference type="GO" id="GO:0006302">
    <property type="term" value="P:double-strand break repair"/>
    <property type="evidence" value="ECO:0007669"/>
    <property type="project" value="TreeGrafter"/>
</dbReference>
<evidence type="ECO:0000256" key="14">
    <source>
        <dbReference type="SAM" id="MobiDB-lite"/>
    </source>
</evidence>
<dbReference type="EMBL" id="KZ825976">
    <property type="protein sequence ID" value="PYH90609.1"/>
    <property type="molecule type" value="Genomic_DNA"/>
</dbReference>
<feature type="compositionally biased region" description="Basic and acidic residues" evidence="14">
    <location>
        <begin position="157"/>
        <end position="170"/>
    </location>
</feature>
<dbReference type="GO" id="GO:0048476">
    <property type="term" value="C:Holliday junction resolvase complex"/>
    <property type="evidence" value="ECO:0007669"/>
    <property type="project" value="InterPro"/>
</dbReference>
<feature type="domain" description="ERCC4" evidence="15">
    <location>
        <begin position="313"/>
        <end position="594"/>
    </location>
</feature>
<dbReference type="GO" id="GO:0031573">
    <property type="term" value="P:mitotic intra-S DNA damage checkpoint signaling"/>
    <property type="evidence" value="ECO:0007669"/>
    <property type="project" value="TreeGrafter"/>
</dbReference>
<keyword evidence="11" id="KW-0234">DNA repair</keyword>
<sequence>MPEVISLLSSTPPPPVERRESLSIRRAHSNPPAFPVSDLSLFSDDIDPSAFTYDDDLDNPPKRRRLSHEITPVRNGSLPPPKNPLFLFSDEDFILSSDGPAPNPPAWNGESDPIMFTSSAPQPIDRAPITQGTSSRGGNTIGIDDDDDDDILNEITKGTRREREDIHEFSDQLDFPDINEIIEVSKRVEAGAFSNRTASLLASLDNKSTASNGGSSRSTGRARKDEVSDDIDVEDAMPPPRKPARKTTKPTSADKEAKAKAREAAKAQRERDKQLKKERKQKAKEDKAREKQLAADIAEVNKLKVDKKESTQEMLVDLASEFEDTSVGTQASEFMRLLKVDLAYFPSPIPNVVKWRRKVRATFNDSLGHWEPCAPHIRDEEEHIMCLVQAQEFVNMVIATPETPTTLTLNHHVQRLKAAYPNRTPIYLIEGLTAWMRKSNNSRNRAYQAEVRRQIEDSQPSTTTTTTTTRPSRKKKQQPQPETTPPTDDDTIEDALLDLQVTHACLIHHTGAAIESAEWIKNFTEHISTVPYRRERMNGNDSAFCMDVGQVKPGENRSDVFVKMLQEVNRITASMAYGITTRYPSVMDLVREMRIHGPGLLEDVKKSANKNGALTDSRIGPAASRRLYKVFTGLDPSSTDV</sequence>
<evidence type="ECO:0000256" key="10">
    <source>
        <dbReference type="ARBA" id="ARBA00023172"/>
    </source>
</evidence>
<dbReference type="GO" id="GO:0046872">
    <property type="term" value="F:metal ion binding"/>
    <property type="evidence" value="ECO:0007669"/>
    <property type="project" value="UniProtKB-KW"/>
</dbReference>
<comment type="cofactor">
    <cofactor evidence="1">
        <name>Mg(2+)</name>
        <dbReference type="ChEBI" id="CHEBI:18420"/>
    </cofactor>
</comment>
<dbReference type="FunFam" id="1.10.150.670:FF:000004">
    <property type="entry name" value="Crossover junction endonuclease EME1"/>
    <property type="match status" value="1"/>
</dbReference>
<gene>
    <name evidence="16" type="ORF">BO71DRAFT_486955</name>
</gene>
<dbReference type="Gene3D" id="3.40.50.10130">
    <property type="match status" value="1"/>
</dbReference>
<feature type="region of interest" description="Disordered" evidence="14">
    <location>
        <begin position="1"/>
        <end position="82"/>
    </location>
</feature>
<organism evidence="16 17">
    <name type="scientific">Aspergillus ellipticus CBS 707.79</name>
    <dbReference type="NCBI Taxonomy" id="1448320"/>
    <lineage>
        <taxon>Eukaryota</taxon>
        <taxon>Fungi</taxon>
        <taxon>Dikarya</taxon>
        <taxon>Ascomycota</taxon>
        <taxon>Pezizomycotina</taxon>
        <taxon>Eurotiomycetes</taxon>
        <taxon>Eurotiomycetidae</taxon>
        <taxon>Eurotiales</taxon>
        <taxon>Aspergillaceae</taxon>
        <taxon>Aspergillus</taxon>
        <taxon>Aspergillus subgen. Circumdati</taxon>
    </lineage>
</organism>
<evidence type="ECO:0000256" key="2">
    <source>
        <dbReference type="ARBA" id="ARBA00004123"/>
    </source>
</evidence>
<dbReference type="STRING" id="1448320.A0A319D0R6"/>
<feature type="region of interest" description="Disordered" evidence="14">
    <location>
        <begin position="97"/>
        <end position="177"/>
    </location>
</feature>
<dbReference type="Proteomes" id="UP000247810">
    <property type="component" value="Unassembled WGS sequence"/>
</dbReference>
<evidence type="ECO:0000256" key="13">
    <source>
        <dbReference type="ARBA" id="ARBA00023254"/>
    </source>
</evidence>
<evidence type="ECO:0000313" key="16">
    <source>
        <dbReference type="EMBL" id="PYH90609.1"/>
    </source>
</evidence>
<dbReference type="GO" id="GO:0005634">
    <property type="term" value="C:nucleus"/>
    <property type="evidence" value="ECO:0007669"/>
    <property type="project" value="UniProtKB-SubCell"/>
</dbReference>
<dbReference type="InterPro" id="IPR047521">
    <property type="entry name" value="XPF_nuclease_EME1_ascomycetes"/>
</dbReference>
<feature type="compositionally biased region" description="Acidic residues" evidence="14">
    <location>
        <begin position="143"/>
        <end position="152"/>
    </location>
</feature>
<evidence type="ECO:0000256" key="8">
    <source>
        <dbReference type="ARBA" id="ARBA00022801"/>
    </source>
</evidence>
<keyword evidence="9" id="KW-0460">Magnesium</keyword>
<keyword evidence="4" id="KW-0540">Nuclease</keyword>
<evidence type="ECO:0000256" key="6">
    <source>
        <dbReference type="ARBA" id="ARBA00022759"/>
    </source>
</evidence>
<proteinExistence type="inferred from homology"/>
<keyword evidence="5" id="KW-0479">Metal-binding</keyword>
<dbReference type="AlphaFoldDB" id="A0A319D0R6"/>
<keyword evidence="17" id="KW-1185">Reference proteome</keyword>
<dbReference type="GO" id="GO:0008821">
    <property type="term" value="F:crossover junction DNA endonuclease activity"/>
    <property type="evidence" value="ECO:0007669"/>
    <property type="project" value="TreeGrafter"/>
</dbReference>
<feature type="compositionally biased region" description="Polar residues" evidence="14">
    <location>
        <begin position="206"/>
        <end position="219"/>
    </location>
</feature>
<evidence type="ECO:0000256" key="3">
    <source>
        <dbReference type="ARBA" id="ARBA00005313"/>
    </source>
</evidence>
<evidence type="ECO:0000256" key="11">
    <source>
        <dbReference type="ARBA" id="ARBA00023204"/>
    </source>
</evidence>
<dbReference type="InterPro" id="IPR006166">
    <property type="entry name" value="ERCC4_domain"/>
</dbReference>
<dbReference type="Pfam" id="PF21292">
    <property type="entry name" value="EME1-MUS81_C"/>
    <property type="match status" value="1"/>
</dbReference>
<feature type="compositionally biased region" description="Basic and acidic residues" evidence="14">
    <location>
        <begin position="252"/>
        <end position="275"/>
    </location>
</feature>
<dbReference type="GO" id="GO:0031297">
    <property type="term" value="P:replication fork processing"/>
    <property type="evidence" value="ECO:0007669"/>
    <property type="project" value="TreeGrafter"/>
</dbReference>
<evidence type="ECO:0000259" key="15">
    <source>
        <dbReference type="SMART" id="SM00891"/>
    </source>
</evidence>
<dbReference type="SMART" id="SM00891">
    <property type="entry name" value="ERCC4"/>
    <property type="match status" value="1"/>
</dbReference>
<feature type="region of interest" description="Disordered" evidence="14">
    <location>
        <begin position="206"/>
        <end position="292"/>
    </location>
</feature>
<dbReference type="InterPro" id="IPR042530">
    <property type="entry name" value="EME1/EME2_C"/>
</dbReference>
<dbReference type="OrthoDB" id="343092at2759"/>
<dbReference type="Gene3D" id="1.10.150.670">
    <property type="entry name" value="Crossover junction endonuclease EME1, DNA-binding domain"/>
    <property type="match status" value="1"/>
</dbReference>
<comment type="similarity">
    <text evidence="3">Belongs to the EME1/MMS4 family.</text>
</comment>
<evidence type="ECO:0000256" key="4">
    <source>
        <dbReference type="ARBA" id="ARBA00022722"/>
    </source>
</evidence>
<dbReference type="FunFam" id="3.40.50.10130:FF:000010">
    <property type="entry name" value="Crossover junction endonuclease eme1"/>
    <property type="match status" value="1"/>
</dbReference>
<keyword evidence="6" id="KW-0255">Endonuclease</keyword>
<dbReference type="Pfam" id="PF02732">
    <property type="entry name" value="ERCC4"/>
    <property type="match status" value="1"/>
</dbReference>
<dbReference type="PANTHER" id="PTHR21077:SF5">
    <property type="entry name" value="CROSSOVER JUNCTION ENDONUCLEASE MMS4"/>
    <property type="match status" value="1"/>
</dbReference>